<dbReference type="PANTHER" id="PTHR21089">
    <property type="entry name" value="SHIKIMATE DEHYDROGENASE"/>
    <property type="match status" value="1"/>
</dbReference>
<gene>
    <name evidence="8 11" type="primary">aroE</name>
    <name evidence="11" type="ORF">V6984_14295</name>
</gene>
<dbReference type="EC" id="1.1.1.25" evidence="2 8"/>
<evidence type="ECO:0000256" key="6">
    <source>
        <dbReference type="ARBA" id="ARBA00023141"/>
    </source>
</evidence>
<dbReference type="Gene3D" id="3.40.50.10860">
    <property type="entry name" value="Leucine Dehydrogenase, chain A, domain 1"/>
    <property type="match status" value="1"/>
</dbReference>
<evidence type="ECO:0000313" key="12">
    <source>
        <dbReference type="Proteomes" id="UP001451571"/>
    </source>
</evidence>
<dbReference type="SUPFAM" id="SSF53223">
    <property type="entry name" value="Aminoacid dehydrogenase-like, N-terminal domain"/>
    <property type="match status" value="1"/>
</dbReference>
<sequence>MRRIDGYTRTCGLIGNPVEHTMSPLIHNTLAEREGRNLAYVPFHVENGNVKAAIDGAYALNILGLNVTVPYKSEVMKYLTETDETAQGIGAVNTLVRTKKGYKGYNTDMPGLYRAMCSEGIQLKDEYVILLGAGGAARAVAFMCVMEGAKKVYILNRTLDKANQIALEVNRLLGTDCVIAMEMQDYTSLSGERKYLAIQATSVGLYPNIEDVVIEDKTFFEMLHTGFDLIYKPANTKFMSLVKEAGGQAFHGLKMLLYQGIIAYELWNDISVTEEDALIVYEKMKAETGIGET</sequence>
<feature type="active site" description="Proton acceptor" evidence="8">
    <location>
        <position position="72"/>
    </location>
</feature>
<dbReference type="SUPFAM" id="SSF51735">
    <property type="entry name" value="NAD(P)-binding Rossmann-fold domains"/>
    <property type="match status" value="1"/>
</dbReference>
<feature type="binding site" evidence="8">
    <location>
        <position position="108"/>
    </location>
    <ligand>
        <name>shikimate</name>
        <dbReference type="ChEBI" id="CHEBI:36208"/>
    </ligand>
</feature>
<dbReference type="GO" id="GO:0004764">
    <property type="term" value="F:shikimate 3-dehydrogenase (NADP+) activity"/>
    <property type="evidence" value="ECO:0007669"/>
    <property type="project" value="UniProtKB-EC"/>
</dbReference>
<comment type="function">
    <text evidence="8">Involved in the biosynthesis of the chorismate, which leads to the biosynthesis of aromatic amino acids. Catalyzes the reversible NADPH linked reduction of 3-dehydroshikimate (DHSA) to yield shikimate (SA).</text>
</comment>
<feature type="binding site" evidence="8">
    <location>
        <position position="93"/>
    </location>
    <ligand>
        <name>shikimate</name>
        <dbReference type="ChEBI" id="CHEBI:36208"/>
    </ligand>
</feature>
<evidence type="ECO:0000313" key="11">
    <source>
        <dbReference type="EMBL" id="XAH72674.1"/>
    </source>
</evidence>
<evidence type="ECO:0000256" key="5">
    <source>
        <dbReference type="ARBA" id="ARBA00023002"/>
    </source>
</evidence>
<feature type="domain" description="Quinate/shikimate 5-dehydrogenase/glutamyl-tRNA reductase" evidence="9">
    <location>
        <begin position="122"/>
        <end position="170"/>
    </location>
</feature>
<protein>
    <recommendedName>
        <fullName evidence="2 8">Shikimate dehydrogenase (NADP(+))</fullName>
        <shortName evidence="8">SDH</shortName>
        <ecNumber evidence="2 8">1.1.1.25</ecNumber>
    </recommendedName>
</protein>
<dbReference type="RefSeq" id="WP_342756288.1">
    <property type="nucleotide sequence ID" value="NZ_CP146256.1"/>
</dbReference>
<keyword evidence="4 8" id="KW-0521">NADP</keyword>
<evidence type="ECO:0000259" key="9">
    <source>
        <dbReference type="Pfam" id="PF01488"/>
    </source>
</evidence>
<evidence type="ECO:0000259" key="10">
    <source>
        <dbReference type="Pfam" id="PF08501"/>
    </source>
</evidence>
<dbReference type="HAMAP" id="MF_00222">
    <property type="entry name" value="Shikimate_DH_AroE"/>
    <property type="match status" value="1"/>
</dbReference>
<keyword evidence="12" id="KW-1185">Reference proteome</keyword>
<accession>A0ABZ3ETL8</accession>
<feature type="binding site" evidence="8">
    <location>
        <position position="259"/>
    </location>
    <ligand>
        <name>shikimate</name>
        <dbReference type="ChEBI" id="CHEBI:36208"/>
    </ligand>
</feature>
<feature type="binding site" evidence="8">
    <location>
        <begin position="132"/>
        <end position="136"/>
    </location>
    <ligand>
        <name>NADP(+)</name>
        <dbReference type="ChEBI" id="CHEBI:58349"/>
    </ligand>
</feature>
<dbReference type="Gene3D" id="3.40.50.720">
    <property type="entry name" value="NAD(P)-binding Rossmann-like Domain"/>
    <property type="match status" value="1"/>
</dbReference>
<comment type="catalytic activity">
    <reaction evidence="7 8">
        <text>shikimate + NADP(+) = 3-dehydroshikimate + NADPH + H(+)</text>
        <dbReference type="Rhea" id="RHEA:17737"/>
        <dbReference type="ChEBI" id="CHEBI:15378"/>
        <dbReference type="ChEBI" id="CHEBI:16630"/>
        <dbReference type="ChEBI" id="CHEBI:36208"/>
        <dbReference type="ChEBI" id="CHEBI:57783"/>
        <dbReference type="ChEBI" id="CHEBI:58349"/>
        <dbReference type="EC" id="1.1.1.25"/>
    </reaction>
</comment>
<keyword evidence="3 8" id="KW-0028">Amino-acid biosynthesis</keyword>
<dbReference type="InterPro" id="IPR036291">
    <property type="entry name" value="NAD(P)-bd_dom_sf"/>
</dbReference>
<evidence type="ECO:0000256" key="8">
    <source>
        <dbReference type="HAMAP-Rule" id="MF_00222"/>
    </source>
</evidence>
<reference evidence="11 12" key="1">
    <citation type="submission" date="2024-02" db="EMBL/GenBank/DDBJ databases">
        <title>Bacterial strain from lacustrine sediment.</title>
        <authorList>
            <person name="Petit C."/>
            <person name="Fadhlaoui K."/>
        </authorList>
    </citation>
    <scope>NUCLEOTIDE SEQUENCE [LARGE SCALE GENOMIC DNA]</scope>
    <source>
        <strain evidence="11 12">IPX-CK</strain>
    </source>
</reference>
<evidence type="ECO:0000256" key="1">
    <source>
        <dbReference type="ARBA" id="ARBA00004871"/>
    </source>
</evidence>
<dbReference type="Pfam" id="PF08501">
    <property type="entry name" value="Shikimate_dh_N"/>
    <property type="match status" value="1"/>
</dbReference>
<dbReference type="Pfam" id="PF01488">
    <property type="entry name" value="Shikimate_DH"/>
    <property type="match status" value="1"/>
</dbReference>
<feature type="binding site" evidence="8">
    <location>
        <begin position="156"/>
        <end position="161"/>
    </location>
    <ligand>
        <name>NADP(+)</name>
        <dbReference type="ChEBI" id="CHEBI:58349"/>
    </ligand>
</feature>
<dbReference type="InterPro" id="IPR022893">
    <property type="entry name" value="Shikimate_DH_fam"/>
</dbReference>
<proteinExistence type="inferred from homology"/>
<feature type="binding site" evidence="8">
    <location>
        <position position="229"/>
    </location>
    <ligand>
        <name>NADP(+)</name>
        <dbReference type="ChEBI" id="CHEBI:58349"/>
    </ligand>
</feature>
<keyword evidence="5 8" id="KW-0560">Oxidoreductase</keyword>
<feature type="binding site" evidence="8">
    <location>
        <position position="84"/>
    </location>
    <ligand>
        <name>NADP(+)</name>
        <dbReference type="ChEBI" id="CHEBI:58349"/>
    </ligand>
</feature>
<feature type="domain" description="Shikimate dehydrogenase substrate binding N-terminal" evidence="10">
    <location>
        <begin position="13"/>
        <end position="95"/>
    </location>
</feature>
<dbReference type="InterPro" id="IPR011342">
    <property type="entry name" value="Shikimate_DH"/>
</dbReference>
<comment type="subunit">
    <text evidence="8">Homodimer.</text>
</comment>
<feature type="binding site" evidence="8">
    <location>
        <position position="231"/>
    </location>
    <ligand>
        <name>shikimate</name>
        <dbReference type="ChEBI" id="CHEBI:36208"/>
    </ligand>
</feature>
<evidence type="ECO:0000256" key="7">
    <source>
        <dbReference type="ARBA" id="ARBA00049442"/>
    </source>
</evidence>
<keyword evidence="6 8" id="KW-0057">Aromatic amino acid biosynthesis</keyword>
<dbReference type="EMBL" id="CP146256">
    <property type="protein sequence ID" value="XAH72674.1"/>
    <property type="molecule type" value="Genomic_DNA"/>
</dbReference>
<name>A0ABZ3ETL8_9FIRM</name>
<dbReference type="InterPro" id="IPR046346">
    <property type="entry name" value="Aminoacid_DH-like_N_sf"/>
</dbReference>
<feature type="binding site" evidence="8">
    <location>
        <begin position="21"/>
        <end position="23"/>
    </location>
    <ligand>
        <name>shikimate</name>
        <dbReference type="ChEBI" id="CHEBI:36208"/>
    </ligand>
</feature>
<dbReference type="InterPro" id="IPR006151">
    <property type="entry name" value="Shikm_DH/Glu-tRNA_Rdtase"/>
</dbReference>
<comment type="pathway">
    <text evidence="1 8">Metabolic intermediate biosynthesis; chorismate biosynthesis; chorismate from D-erythrose 4-phosphate and phosphoenolpyruvate: step 4/7.</text>
</comment>
<dbReference type="PANTHER" id="PTHR21089:SF1">
    <property type="entry name" value="BIFUNCTIONAL 3-DEHYDROQUINATE DEHYDRATASE_SHIKIMATE DEHYDROGENASE, CHLOROPLASTIC"/>
    <property type="match status" value="1"/>
</dbReference>
<dbReference type="Proteomes" id="UP001451571">
    <property type="component" value="Chromosome"/>
</dbReference>
<evidence type="ECO:0000256" key="2">
    <source>
        <dbReference type="ARBA" id="ARBA00012962"/>
    </source>
</evidence>
<organism evidence="11 12">
    <name type="scientific">Kineothrix sedimenti</name>
    <dbReference type="NCBI Taxonomy" id="3123317"/>
    <lineage>
        <taxon>Bacteria</taxon>
        <taxon>Bacillati</taxon>
        <taxon>Bacillota</taxon>
        <taxon>Clostridia</taxon>
        <taxon>Lachnospirales</taxon>
        <taxon>Lachnospiraceae</taxon>
        <taxon>Kineothrix</taxon>
    </lineage>
</organism>
<dbReference type="InterPro" id="IPR013708">
    <property type="entry name" value="Shikimate_DH-bd_N"/>
</dbReference>
<feature type="binding site" evidence="8">
    <location>
        <position position="252"/>
    </location>
    <ligand>
        <name>NADP(+)</name>
        <dbReference type="ChEBI" id="CHEBI:58349"/>
    </ligand>
</feature>
<evidence type="ECO:0000256" key="3">
    <source>
        <dbReference type="ARBA" id="ARBA00022605"/>
    </source>
</evidence>
<feature type="binding site" evidence="8">
    <location>
        <position position="68"/>
    </location>
    <ligand>
        <name>shikimate</name>
        <dbReference type="ChEBI" id="CHEBI:36208"/>
    </ligand>
</feature>
<comment type="similarity">
    <text evidence="8">Belongs to the shikimate dehydrogenase family.</text>
</comment>
<dbReference type="NCBIfam" id="TIGR00507">
    <property type="entry name" value="aroE"/>
    <property type="match status" value="1"/>
</dbReference>
<evidence type="ECO:0000256" key="4">
    <source>
        <dbReference type="ARBA" id="ARBA00022857"/>
    </source>
</evidence>